<comment type="subunit">
    <text evidence="6">Homodimer.</text>
</comment>
<dbReference type="CDD" id="cd07033">
    <property type="entry name" value="TPP_PYR_DXS_TK_like"/>
    <property type="match status" value="1"/>
</dbReference>
<dbReference type="Gene3D" id="3.40.50.970">
    <property type="match status" value="2"/>
</dbReference>
<feature type="domain" description="Transketolase-like pyrimidine-binding" evidence="12">
    <location>
        <begin position="321"/>
        <end position="483"/>
    </location>
</feature>
<dbReference type="SMART" id="SM00861">
    <property type="entry name" value="Transket_pyr"/>
    <property type="match status" value="1"/>
</dbReference>
<keyword evidence="8" id="KW-0479">Metal-binding</keyword>
<evidence type="ECO:0000256" key="11">
    <source>
        <dbReference type="ARBA" id="ARBA00023052"/>
    </source>
</evidence>
<dbReference type="InterPro" id="IPR005474">
    <property type="entry name" value="Transketolase_N"/>
</dbReference>
<dbReference type="GO" id="GO:0000287">
    <property type="term" value="F:magnesium ion binding"/>
    <property type="evidence" value="ECO:0007669"/>
    <property type="project" value="UniProtKB-ARBA"/>
</dbReference>
<evidence type="ECO:0000313" key="14">
    <source>
        <dbReference type="Proteomes" id="UP000238356"/>
    </source>
</evidence>
<dbReference type="PANTHER" id="PTHR43195:SF1">
    <property type="entry name" value="FI06132P-RELATED"/>
    <property type="match status" value="1"/>
</dbReference>
<dbReference type="Pfam" id="PF02780">
    <property type="entry name" value="Transketolase_C"/>
    <property type="match status" value="1"/>
</dbReference>
<proteinExistence type="inferred from homology"/>
<evidence type="ECO:0000313" key="13">
    <source>
        <dbReference type="EMBL" id="PPJ19564.1"/>
    </source>
</evidence>
<accession>A0A2S5ZUZ9</accession>
<keyword evidence="14" id="KW-1185">Reference proteome</keyword>
<evidence type="ECO:0000256" key="9">
    <source>
        <dbReference type="ARBA" id="ARBA00022837"/>
    </source>
</evidence>
<comment type="similarity">
    <text evidence="5">Belongs to the transketolase family.</text>
</comment>
<dbReference type="GO" id="GO:0030976">
    <property type="term" value="F:thiamine pyrophosphate binding"/>
    <property type="evidence" value="ECO:0007669"/>
    <property type="project" value="TreeGrafter"/>
</dbReference>
<comment type="cofactor">
    <cofactor evidence="1">
        <name>Ca(2+)</name>
        <dbReference type="ChEBI" id="CHEBI:29108"/>
    </cofactor>
</comment>
<protein>
    <submittedName>
        <fullName evidence="13">Transketolase</fullName>
    </submittedName>
</protein>
<gene>
    <name evidence="13" type="ORF">C5F51_35275</name>
</gene>
<evidence type="ECO:0000256" key="3">
    <source>
        <dbReference type="ARBA" id="ARBA00001946"/>
    </source>
</evidence>
<dbReference type="GO" id="GO:0004802">
    <property type="term" value="F:transketolase activity"/>
    <property type="evidence" value="ECO:0007669"/>
    <property type="project" value="TreeGrafter"/>
</dbReference>
<dbReference type="FunFam" id="3.40.50.970:FF:000129">
    <property type="entry name" value="Transketolase"/>
    <property type="match status" value="1"/>
</dbReference>
<dbReference type="PANTHER" id="PTHR43195">
    <property type="entry name" value="TRANSKETOLASE"/>
    <property type="match status" value="1"/>
</dbReference>
<dbReference type="SUPFAM" id="SSF52518">
    <property type="entry name" value="Thiamin diphosphate-binding fold (THDP-binding)"/>
    <property type="match status" value="2"/>
</dbReference>
<dbReference type="EMBL" id="PSZD01000044">
    <property type="protein sequence ID" value="PPJ19564.1"/>
    <property type="molecule type" value="Genomic_DNA"/>
</dbReference>
<dbReference type="InterPro" id="IPR009014">
    <property type="entry name" value="Transketo_C/PFOR_II"/>
</dbReference>
<sequence length="629" mass="66443">MTPHRTTTTAAGLDAEQLRWLGELSRQLRVDSIRSSTAAGSGHPTSSLSAADLMAVLLARHLRYDWARPEHPGNDHLIFSKGHASPLLYAMFKAAGVVSDSELVEGFRRFGSRLQGHPTPVLPWVDVATGSLGQGLAYGVGIALAGARLDRLPYHVWVLCGDSEMTEGSIWEALDKAGFYRLSNLTAIVDVNRLGQRGPTELQWHLDTYQRRVEAFGCRAIVVDGHDLSQIEQAFHTARGADTPTVVLARTVKGKGVPEIEDRNGWHGRPLPPEPAEAAVAALGGPRDLRVSPPPPAPVDPIPTPVAASIPMPRYERGTRVATRVAYGEALAALGVRDDIVALDAEVGNSTGADRFAHAHPEKFFEMFIAEQQLLAAAVGVAARGYVPYASTFAAFWSRAYDFIRMAGVSGVHINLCGSHAGTEIGPDGPSQMGLEDLAALQAVHGSTVLYPADAVATTSLVATMADISGVCYLRTTRGAYPVLYDTDERFPVGGAKILRASDADVVALLGAGVTVHECLDAADALTGEGVSARVIDLYSVKPLDADTLARAAHDTGGRLVVVEDHYPQGGLGAAVLAALARLEIPARCAHLAVTELPGSGTPAEQLNAAGISARHIIAAARRLVAAQP</sequence>
<evidence type="ECO:0000256" key="5">
    <source>
        <dbReference type="ARBA" id="ARBA00007131"/>
    </source>
</evidence>
<dbReference type="Pfam" id="PF00456">
    <property type="entry name" value="Transketolase_N"/>
    <property type="match status" value="1"/>
</dbReference>
<evidence type="ECO:0000259" key="12">
    <source>
        <dbReference type="SMART" id="SM00861"/>
    </source>
</evidence>
<evidence type="ECO:0000256" key="1">
    <source>
        <dbReference type="ARBA" id="ARBA00001913"/>
    </source>
</evidence>
<reference evidence="13 14" key="1">
    <citation type="submission" date="2018-02" db="EMBL/GenBank/DDBJ databases">
        <title>8 Nocardia nova and 1 Nocardia cyriacigeorgica strain used for evolution to TMP-SMX.</title>
        <authorList>
            <person name="Mehta H."/>
            <person name="Weng J."/>
            <person name="Shamoo Y."/>
        </authorList>
    </citation>
    <scope>NUCLEOTIDE SEQUENCE [LARGE SCALE GENOMIC DNA]</scope>
    <source>
        <strain evidence="13 14">BAA2227</strain>
    </source>
</reference>
<keyword evidence="10" id="KW-0460">Magnesium</keyword>
<dbReference type="InterPro" id="IPR029061">
    <property type="entry name" value="THDP-binding"/>
</dbReference>
<keyword evidence="11" id="KW-0786">Thiamine pyrophosphate</keyword>
<dbReference type="Proteomes" id="UP000238356">
    <property type="component" value="Unassembled WGS sequence"/>
</dbReference>
<dbReference type="PROSITE" id="PS00802">
    <property type="entry name" value="TRANSKETOLASE_2"/>
    <property type="match status" value="1"/>
</dbReference>
<dbReference type="Pfam" id="PF02779">
    <property type="entry name" value="Transket_pyr"/>
    <property type="match status" value="1"/>
</dbReference>
<name>A0A2S5ZUZ9_9NOCA</name>
<comment type="cofactor">
    <cofactor evidence="3">
        <name>Mg(2+)</name>
        <dbReference type="ChEBI" id="CHEBI:18420"/>
    </cofactor>
</comment>
<dbReference type="InterPro" id="IPR020826">
    <property type="entry name" value="Transketolase_BS"/>
</dbReference>
<evidence type="ECO:0000256" key="2">
    <source>
        <dbReference type="ARBA" id="ARBA00001936"/>
    </source>
</evidence>
<evidence type="ECO:0000256" key="10">
    <source>
        <dbReference type="ARBA" id="ARBA00022842"/>
    </source>
</evidence>
<evidence type="ECO:0000256" key="8">
    <source>
        <dbReference type="ARBA" id="ARBA00022723"/>
    </source>
</evidence>
<organism evidence="13 14">
    <name type="scientific">Nocardia nova</name>
    <dbReference type="NCBI Taxonomy" id="37330"/>
    <lineage>
        <taxon>Bacteria</taxon>
        <taxon>Bacillati</taxon>
        <taxon>Actinomycetota</taxon>
        <taxon>Actinomycetes</taxon>
        <taxon>Mycobacteriales</taxon>
        <taxon>Nocardiaceae</taxon>
        <taxon>Nocardia</taxon>
    </lineage>
</organism>
<comment type="caution">
    <text evidence="13">The sequence shown here is derived from an EMBL/GenBank/DDBJ whole genome shotgun (WGS) entry which is preliminary data.</text>
</comment>
<dbReference type="Gene3D" id="3.40.50.920">
    <property type="match status" value="1"/>
</dbReference>
<dbReference type="InterPro" id="IPR005475">
    <property type="entry name" value="Transketolase-like_Pyr-bd"/>
</dbReference>
<dbReference type="AlphaFoldDB" id="A0A2S5ZUZ9"/>
<dbReference type="GO" id="GO:0005737">
    <property type="term" value="C:cytoplasm"/>
    <property type="evidence" value="ECO:0007669"/>
    <property type="project" value="UniProtKB-ARBA"/>
</dbReference>
<keyword evidence="7" id="KW-0808">Transferase</keyword>
<comment type="cofactor">
    <cofactor evidence="2">
        <name>Mn(2+)</name>
        <dbReference type="ChEBI" id="CHEBI:29035"/>
    </cofactor>
</comment>
<comment type="cofactor">
    <cofactor evidence="4">
        <name>thiamine diphosphate</name>
        <dbReference type="ChEBI" id="CHEBI:58937"/>
    </cofactor>
</comment>
<dbReference type="InterPro" id="IPR051424">
    <property type="entry name" value="Transketolase-like"/>
</dbReference>
<dbReference type="InterPro" id="IPR033248">
    <property type="entry name" value="Transketolase_C"/>
</dbReference>
<dbReference type="CDD" id="cd02012">
    <property type="entry name" value="TPP_TK"/>
    <property type="match status" value="1"/>
</dbReference>
<evidence type="ECO:0000256" key="7">
    <source>
        <dbReference type="ARBA" id="ARBA00022679"/>
    </source>
</evidence>
<dbReference type="NCBIfam" id="NF004559">
    <property type="entry name" value="PRK05899.2-5"/>
    <property type="match status" value="1"/>
</dbReference>
<dbReference type="SUPFAM" id="SSF52922">
    <property type="entry name" value="TK C-terminal domain-like"/>
    <property type="match status" value="1"/>
</dbReference>
<evidence type="ECO:0000256" key="6">
    <source>
        <dbReference type="ARBA" id="ARBA00011738"/>
    </source>
</evidence>
<evidence type="ECO:0000256" key="4">
    <source>
        <dbReference type="ARBA" id="ARBA00001964"/>
    </source>
</evidence>
<keyword evidence="9" id="KW-0106">Calcium</keyword>